<reference evidence="1" key="1">
    <citation type="submission" date="2014-11" db="EMBL/GenBank/DDBJ databases">
        <authorList>
            <person name="Amaro Gonzalez C."/>
        </authorList>
    </citation>
    <scope>NUCLEOTIDE SEQUENCE</scope>
</reference>
<accession>A0A0E9V2J0</accession>
<evidence type="ECO:0000313" key="1">
    <source>
        <dbReference type="EMBL" id="JAH72221.1"/>
    </source>
</evidence>
<dbReference type="AlphaFoldDB" id="A0A0E9V2J0"/>
<reference evidence="1" key="2">
    <citation type="journal article" date="2015" name="Fish Shellfish Immunol.">
        <title>Early steps in the European eel (Anguilla anguilla)-Vibrio vulnificus interaction in the gills: Role of the RtxA13 toxin.</title>
        <authorList>
            <person name="Callol A."/>
            <person name="Pajuelo D."/>
            <person name="Ebbesson L."/>
            <person name="Teles M."/>
            <person name="MacKenzie S."/>
            <person name="Amaro C."/>
        </authorList>
    </citation>
    <scope>NUCLEOTIDE SEQUENCE</scope>
</reference>
<dbReference type="EMBL" id="GBXM01036356">
    <property type="protein sequence ID" value="JAH72221.1"/>
    <property type="molecule type" value="Transcribed_RNA"/>
</dbReference>
<proteinExistence type="predicted"/>
<protein>
    <submittedName>
        <fullName evidence="1">Uncharacterized protein</fullName>
    </submittedName>
</protein>
<organism evidence="1">
    <name type="scientific">Anguilla anguilla</name>
    <name type="common">European freshwater eel</name>
    <name type="synonym">Muraena anguilla</name>
    <dbReference type="NCBI Taxonomy" id="7936"/>
    <lineage>
        <taxon>Eukaryota</taxon>
        <taxon>Metazoa</taxon>
        <taxon>Chordata</taxon>
        <taxon>Craniata</taxon>
        <taxon>Vertebrata</taxon>
        <taxon>Euteleostomi</taxon>
        <taxon>Actinopterygii</taxon>
        <taxon>Neopterygii</taxon>
        <taxon>Teleostei</taxon>
        <taxon>Anguilliformes</taxon>
        <taxon>Anguillidae</taxon>
        <taxon>Anguilla</taxon>
    </lineage>
</organism>
<name>A0A0E9V2J0_ANGAN</name>
<sequence length="23" mass="2348">MFFLGATVTGGNGCCFKCAFGCI</sequence>